<reference evidence="2" key="2">
    <citation type="submission" date="2019-10" db="EMBL/GenBank/DDBJ databases">
        <title>A de novo genome assembly of a pear dwarfing rootstock.</title>
        <authorList>
            <person name="Wang F."/>
            <person name="Wang J."/>
            <person name="Li S."/>
            <person name="Zhang Y."/>
            <person name="Fang M."/>
            <person name="Ma L."/>
            <person name="Zhao Y."/>
            <person name="Jiang S."/>
        </authorList>
    </citation>
    <scope>NUCLEOTIDE SEQUENCE [LARGE SCALE GENOMIC DNA]</scope>
</reference>
<comment type="caution">
    <text evidence="1">The sequence shown here is derived from an EMBL/GenBank/DDBJ whole genome shotgun (WGS) entry which is preliminary data.</text>
</comment>
<dbReference type="Proteomes" id="UP000327157">
    <property type="component" value="Chromosome 11"/>
</dbReference>
<reference evidence="1 2" key="1">
    <citation type="submission" date="2019-09" db="EMBL/GenBank/DDBJ databases">
        <authorList>
            <person name="Ou C."/>
        </authorList>
    </citation>
    <scope>NUCLEOTIDE SEQUENCE [LARGE SCALE GENOMIC DNA]</scope>
    <source>
        <strain evidence="1">S2</strain>
        <tissue evidence="1">Leaf</tissue>
    </source>
</reference>
<accession>A0A5N5FRZ5</accession>
<proteinExistence type="predicted"/>
<evidence type="ECO:0000313" key="1">
    <source>
        <dbReference type="EMBL" id="KAB2605783.1"/>
    </source>
</evidence>
<sequence>MDLLHHQKGSSIDLGADALRGKLLTFPCRFMDLRSVGKKKKKNTMQPLVQPQIAS</sequence>
<protein>
    <submittedName>
        <fullName evidence="1">Uncharacterized protein</fullName>
    </submittedName>
</protein>
<evidence type="ECO:0000313" key="2">
    <source>
        <dbReference type="Proteomes" id="UP000327157"/>
    </source>
</evidence>
<name>A0A5N5FRZ5_9ROSA</name>
<organism evidence="1 2">
    <name type="scientific">Pyrus ussuriensis x Pyrus communis</name>
    <dbReference type="NCBI Taxonomy" id="2448454"/>
    <lineage>
        <taxon>Eukaryota</taxon>
        <taxon>Viridiplantae</taxon>
        <taxon>Streptophyta</taxon>
        <taxon>Embryophyta</taxon>
        <taxon>Tracheophyta</taxon>
        <taxon>Spermatophyta</taxon>
        <taxon>Magnoliopsida</taxon>
        <taxon>eudicotyledons</taxon>
        <taxon>Gunneridae</taxon>
        <taxon>Pentapetalae</taxon>
        <taxon>rosids</taxon>
        <taxon>fabids</taxon>
        <taxon>Rosales</taxon>
        <taxon>Rosaceae</taxon>
        <taxon>Amygdaloideae</taxon>
        <taxon>Maleae</taxon>
        <taxon>Pyrus</taxon>
    </lineage>
</organism>
<gene>
    <name evidence="1" type="ORF">D8674_005500</name>
</gene>
<dbReference type="EMBL" id="SMOL01000559">
    <property type="protein sequence ID" value="KAB2605783.1"/>
    <property type="molecule type" value="Genomic_DNA"/>
</dbReference>
<keyword evidence="2" id="KW-1185">Reference proteome</keyword>
<reference evidence="1 2" key="3">
    <citation type="submission" date="2019-11" db="EMBL/GenBank/DDBJ databases">
        <title>A de novo genome assembly of a pear dwarfing rootstock.</title>
        <authorList>
            <person name="Wang F."/>
            <person name="Wang J."/>
            <person name="Li S."/>
            <person name="Zhang Y."/>
            <person name="Fang M."/>
            <person name="Ma L."/>
            <person name="Zhao Y."/>
            <person name="Jiang S."/>
        </authorList>
    </citation>
    <scope>NUCLEOTIDE SEQUENCE [LARGE SCALE GENOMIC DNA]</scope>
    <source>
        <strain evidence="1">S2</strain>
        <tissue evidence="1">Leaf</tissue>
    </source>
</reference>
<dbReference type="AlphaFoldDB" id="A0A5N5FRZ5"/>